<dbReference type="AlphaFoldDB" id="W7EVW3"/>
<dbReference type="OrthoDB" id="10425141at2759"/>
<protein>
    <submittedName>
        <fullName evidence="2">Uncharacterized protein</fullName>
    </submittedName>
</protein>
<organism evidence="2 3">
    <name type="scientific">Bipolaris victoriae (strain FI3)</name>
    <name type="common">Victoria blight of oats agent</name>
    <name type="synonym">Cochliobolus victoriae</name>
    <dbReference type="NCBI Taxonomy" id="930091"/>
    <lineage>
        <taxon>Eukaryota</taxon>
        <taxon>Fungi</taxon>
        <taxon>Dikarya</taxon>
        <taxon>Ascomycota</taxon>
        <taxon>Pezizomycotina</taxon>
        <taxon>Dothideomycetes</taxon>
        <taxon>Pleosporomycetidae</taxon>
        <taxon>Pleosporales</taxon>
        <taxon>Pleosporineae</taxon>
        <taxon>Pleosporaceae</taxon>
        <taxon>Bipolaris</taxon>
    </lineage>
</organism>
<evidence type="ECO:0000313" key="3">
    <source>
        <dbReference type="Proteomes" id="UP000054337"/>
    </source>
</evidence>
<keyword evidence="3" id="KW-1185">Reference proteome</keyword>
<dbReference type="EMBL" id="KI968701">
    <property type="protein sequence ID" value="EUN31094.1"/>
    <property type="molecule type" value="Genomic_DNA"/>
</dbReference>
<sequence length="310" mass="32814">MSETWDMYGRLGAIDKTVALGLRRRLGPSLVHIGHAGHLRNALHHASLDRPRSPIAPTRTLRAFSDETHLLGPACSAPQRGEAFLLGGRVLRTCARASAVPPAVDRHRLAPPALPAPPQQRIMCSGHMSEVAHRITALPAAASPTAEASSAQATSTCRLPKTTSTTPTRKTLPATHPLTSAESLHPSLAPPGPPEKGIKAAAVPSPSGRPGKASGIRVMLQHHMLDTPPTASSPPRLGAAAVLHGRLLRPAGPRVLLLIKRLVASHLRPCMSKSSFAHCARHEQPVAIFAHAYPRVHNAFAVPVGQLRSD</sequence>
<dbReference type="HOGENOM" id="CLU_969737_0_0_1"/>
<dbReference type="Proteomes" id="UP000054337">
    <property type="component" value="Unassembled WGS sequence"/>
</dbReference>
<name>W7EVW3_BIPV3</name>
<gene>
    <name evidence="2" type="ORF">COCVIDRAFT_34337</name>
</gene>
<evidence type="ECO:0000313" key="2">
    <source>
        <dbReference type="EMBL" id="EUN31094.1"/>
    </source>
</evidence>
<feature type="region of interest" description="Disordered" evidence="1">
    <location>
        <begin position="142"/>
        <end position="213"/>
    </location>
</feature>
<reference evidence="2 3" key="1">
    <citation type="journal article" date="2013" name="PLoS Genet.">
        <title>Comparative genome structure, secondary metabolite, and effector coding capacity across Cochliobolus pathogens.</title>
        <authorList>
            <person name="Condon B.J."/>
            <person name="Leng Y."/>
            <person name="Wu D."/>
            <person name="Bushley K.E."/>
            <person name="Ohm R.A."/>
            <person name="Otillar R."/>
            <person name="Martin J."/>
            <person name="Schackwitz W."/>
            <person name="Grimwood J."/>
            <person name="MohdZainudin N."/>
            <person name="Xue C."/>
            <person name="Wang R."/>
            <person name="Manning V.A."/>
            <person name="Dhillon B."/>
            <person name="Tu Z.J."/>
            <person name="Steffenson B.J."/>
            <person name="Salamov A."/>
            <person name="Sun H."/>
            <person name="Lowry S."/>
            <person name="LaButti K."/>
            <person name="Han J."/>
            <person name="Copeland A."/>
            <person name="Lindquist E."/>
            <person name="Barry K."/>
            <person name="Schmutz J."/>
            <person name="Baker S.E."/>
            <person name="Ciuffetti L.M."/>
            <person name="Grigoriev I.V."/>
            <person name="Zhong S."/>
            <person name="Turgeon B.G."/>
        </authorList>
    </citation>
    <scope>NUCLEOTIDE SEQUENCE [LARGE SCALE GENOMIC DNA]</scope>
    <source>
        <strain evidence="2 3">FI3</strain>
    </source>
</reference>
<accession>W7EVW3</accession>
<feature type="compositionally biased region" description="Low complexity" evidence="1">
    <location>
        <begin position="142"/>
        <end position="172"/>
    </location>
</feature>
<proteinExistence type="predicted"/>
<evidence type="ECO:0000256" key="1">
    <source>
        <dbReference type="SAM" id="MobiDB-lite"/>
    </source>
</evidence>
<dbReference type="GeneID" id="26255425"/>
<dbReference type="RefSeq" id="XP_014560689.1">
    <property type="nucleotide sequence ID" value="XM_014705203.1"/>
</dbReference>